<proteinExistence type="predicted"/>
<accession>A0A1V9YBZ2</accession>
<reference evidence="1 2" key="1">
    <citation type="journal article" date="2014" name="Genome Biol. Evol.">
        <title>The secreted proteins of Achlya hypogyna and Thraustotheca clavata identify the ancestral oomycete secretome and reveal gene acquisitions by horizontal gene transfer.</title>
        <authorList>
            <person name="Misner I."/>
            <person name="Blouin N."/>
            <person name="Leonard G."/>
            <person name="Richards T.A."/>
            <person name="Lane C.E."/>
        </authorList>
    </citation>
    <scope>NUCLEOTIDE SEQUENCE [LARGE SCALE GENOMIC DNA]</scope>
    <source>
        <strain evidence="1 2">ATCC 48635</strain>
    </source>
</reference>
<keyword evidence="2" id="KW-1185">Reference proteome</keyword>
<dbReference type="AlphaFoldDB" id="A0A1V9YBZ2"/>
<gene>
    <name evidence="1" type="ORF">ACHHYP_14947</name>
</gene>
<evidence type="ECO:0000313" key="2">
    <source>
        <dbReference type="Proteomes" id="UP000243579"/>
    </source>
</evidence>
<dbReference type="OrthoDB" id="63765at2759"/>
<organism evidence="1 2">
    <name type="scientific">Achlya hypogyna</name>
    <name type="common">Oomycete</name>
    <name type="synonym">Protoachlya hypogyna</name>
    <dbReference type="NCBI Taxonomy" id="1202772"/>
    <lineage>
        <taxon>Eukaryota</taxon>
        <taxon>Sar</taxon>
        <taxon>Stramenopiles</taxon>
        <taxon>Oomycota</taxon>
        <taxon>Saprolegniomycetes</taxon>
        <taxon>Saprolegniales</taxon>
        <taxon>Achlyaceae</taxon>
        <taxon>Achlya</taxon>
    </lineage>
</organism>
<sequence length="636" mass="70181">MAGTDGLALAFEKEDCRCNRPLFDLKYLRCFPHCCPSHSYANFCATSIDLRATHAPPDVENDIAVVRFQTTAEVVYKVGDEIDAQDVLLHLRRYDDNKAEWIPSEYQYYNKATQTMTYRFNHKNNLGWHYGWMGTSTKAHRTCTHQVVGYLLRKKASALVVLAVTTSPPFIVMSYRRACYHCQKHRESDSEAVATPSPGVCECEGEFNVMQGLSIGTSPLAVAARPPPPPIRPLPGLEPAIMERQLAMLFGVLQLLPAHVFAGQVPALETRLATSLIAPLGDRLGYSAAKKRTMALPAIPTRRPAASPVSHELVSLKTCVVDLLLATLGSFDVLVQNARQFAQSTPYLFVRGDLTQAYLAWLGSHFHLLNARLGAVGTHLGHVASHIAHAAATAPEFLATRGYMEALDAPEATNSAGFDYYVAQLREVYMADASLRAQMAAPVQYQARWVLDKVLGHSYGDSSPDLDPSLATLLRCVLMGYCFELRVTETALLVRSELHAFETVWSEFVLDQLPRVFRVFPNGESSMAPLAQLQHGDYMASRLDHDTLSLKLFGWPDPAGHSRVCYAIALRLSLATLAAEVSVLHSFVAGPVDVATMVVEERCRQYLVEHEVEVLHAVVQYKLAVPSSPSISSQVE</sequence>
<dbReference type="Proteomes" id="UP000243579">
    <property type="component" value="Unassembled WGS sequence"/>
</dbReference>
<comment type="caution">
    <text evidence="1">The sequence shown here is derived from an EMBL/GenBank/DDBJ whole genome shotgun (WGS) entry which is preliminary data.</text>
</comment>
<name>A0A1V9YBZ2_ACHHY</name>
<evidence type="ECO:0000313" key="1">
    <source>
        <dbReference type="EMBL" id="OQR83219.1"/>
    </source>
</evidence>
<protein>
    <submittedName>
        <fullName evidence="1">Uncharacterized protein</fullName>
    </submittedName>
</protein>
<dbReference type="STRING" id="1202772.A0A1V9YBZ2"/>
<dbReference type="EMBL" id="JNBR01002254">
    <property type="protein sequence ID" value="OQR83219.1"/>
    <property type="molecule type" value="Genomic_DNA"/>
</dbReference>